<accession>A0A8S1HW58</accession>
<feature type="compositionally biased region" description="Low complexity" evidence="1">
    <location>
        <begin position="44"/>
        <end position="57"/>
    </location>
</feature>
<sequence length="67" mass="6752">TLAVCNTVTSASASGSTVKHQNDVDDQRPFSTSDDTAGVRHSDAQSVASAAAAASASAKEKECPSKK</sequence>
<organism evidence="2 3">
    <name type="scientific">Caenorhabditis auriculariae</name>
    <dbReference type="NCBI Taxonomy" id="2777116"/>
    <lineage>
        <taxon>Eukaryota</taxon>
        <taxon>Metazoa</taxon>
        <taxon>Ecdysozoa</taxon>
        <taxon>Nematoda</taxon>
        <taxon>Chromadorea</taxon>
        <taxon>Rhabditida</taxon>
        <taxon>Rhabditina</taxon>
        <taxon>Rhabditomorpha</taxon>
        <taxon>Rhabditoidea</taxon>
        <taxon>Rhabditidae</taxon>
        <taxon>Peloderinae</taxon>
        <taxon>Caenorhabditis</taxon>
    </lineage>
</organism>
<reference evidence="2" key="1">
    <citation type="submission" date="2020-10" db="EMBL/GenBank/DDBJ databases">
        <authorList>
            <person name="Kikuchi T."/>
        </authorList>
    </citation>
    <scope>NUCLEOTIDE SEQUENCE</scope>
    <source>
        <strain evidence="2">NKZ352</strain>
    </source>
</reference>
<feature type="region of interest" description="Disordered" evidence="1">
    <location>
        <begin position="1"/>
        <end position="67"/>
    </location>
</feature>
<name>A0A8S1HW58_9PELO</name>
<gene>
    <name evidence="2" type="ORF">CAUJ_LOCUS16028</name>
</gene>
<keyword evidence="3" id="KW-1185">Reference proteome</keyword>
<evidence type="ECO:0000313" key="3">
    <source>
        <dbReference type="Proteomes" id="UP000835052"/>
    </source>
</evidence>
<feature type="compositionally biased region" description="Low complexity" evidence="1">
    <location>
        <begin position="7"/>
        <end position="18"/>
    </location>
</feature>
<feature type="compositionally biased region" description="Basic and acidic residues" evidence="1">
    <location>
        <begin position="58"/>
        <end position="67"/>
    </location>
</feature>
<feature type="non-terminal residue" evidence="2">
    <location>
        <position position="1"/>
    </location>
</feature>
<evidence type="ECO:0000256" key="1">
    <source>
        <dbReference type="SAM" id="MobiDB-lite"/>
    </source>
</evidence>
<comment type="caution">
    <text evidence="2">The sequence shown here is derived from an EMBL/GenBank/DDBJ whole genome shotgun (WGS) entry which is preliminary data.</text>
</comment>
<proteinExistence type="predicted"/>
<evidence type="ECO:0000313" key="2">
    <source>
        <dbReference type="EMBL" id="CAD6200129.1"/>
    </source>
</evidence>
<protein>
    <submittedName>
        <fullName evidence="2">Uncharacterized protein</fullName>
    </submittedName>
</protein>
<dbReference type="EMBL" id="CAJGYM010000242">
    <property type="protein sequence ID" value="CAD6200129.1"/>
    <property type="molecule type" value="Genomic_DNA"/>
</dbReference>
<dbReference type="Proteomes" id="UP000835052">
    <property type="component" value="Unassembled WGS sequence"/>
</dbReference>
<dbReference type="AlphaFoldDB" id="A0A8S1HW58"/>